<gene>
    <name evidence="2" type="ORF">POKL1161_LOCUS573</name>
</gene>
<name>A0A7S1CTN6_9CHLO</name>
<feature type="transmembrane region" description="Helical" evidence="1">
    <location>
        <begin position="167"/>
        <end position="189"/>
    </location>
</feature>
<evidence type="ECO:0000256" key="1">
    <source>
        <dbReference type="SAM" id="Phobius"/>
    </source>
</evidence>
<evidence type="ECO:0000313" key="2">
    <source>
        <dbReference type="EMBL" id="CAD8928220.1"/>
    </source>
</evidence>
<reference evidence="2" key="1">
    <citation type="submission" date="2021-01" db="EMBL/GenBank/DDBJ databases">
        <authorList>
            <person name="Corre E."/>
            <person name="Pelletier E."/>
            <person name="Niang G."/>
            <person name="Scheremetjew M."/>
            <person name="Finn R."/>
            <person name="Kale V."/>
            <person name="Holt S."/>
            <person name="Cochrane G."/>
            <person name="Meng A."/>
            <person name="Brown T."/>
            <person name="Cohen L."/>
        </authorList>
    </citation>
    <scope>NUCLEOTIDE SEQUENCE</scope>
    <source>
        <strain evidence="2">CCMP2329</strain>
    </source>
</reference>
<feature type="transmembrane region" description="Helical" evidence="1">
    <location>
        <begin position="90"/>
        <end position="109"/>
    </location>
</feature>
<dbReference type="EMBL" id="HBFV01000844">
    <property type="protein sequence ID" value="CAD8928220.1"/>
    <property type="molecule type" value="Transcribed_RNA"/>
</dbReference>
<feature type="transmembrane region" description="Helical" evidence="1">
    <location>
        <begin position="140"/>
        <end position="161"/>
    </location>
</feature>
<keyword evidence="1" id="KW-0472">Membrane</keyword>
<accession>A0A7S1CTN6</accession>
<dbReference type="AlphaFoldDB" id="A0A7S1CTN6"/>
<organism evidence="2">
    <name type="scientific">Picochlorum oklahomense</name>
    <dbReference type="NCBI Taxonomy" id="249345"/>
    <lineage>
        <taxon>Eukaryota</taxon>
        <taxon>Viridiplantae</taxon>
        <taxon>Chlorophyta</taxon>
        <taxon>core chlorophytes</taxon>
        <taxon>Trebouxiophyceae</taxon>
        <taxon>Trebouxiophyceae incertae sedis</taxon>
        <taxon>Picochlorum</taxon>
    </lineage>
</organism>
<sequence length="203" mass="21013">MPTSLFRTASVRIDSSPGTVALIPQSTRCSPVLKTSLYTVVNKRQKGSISGLGRASGRVVAASSSSTPVTDTMGGSRHAVLHDFCMNIPYGAFMVTVGLLACVFIQGAVKFGLTAASVGAFEIALSSLSLKAWKAGGHSTLFTVAGGVCSSVMAYVCTSLWRLGAFPWLSGIVGVASGAISLFLFYNVLSGGNPPPKNTDKKE</sequence>
<keyword evidence="1" id="KW-1133">Transmembrane helix</keyword>
<protein>
    <submittedName>
        <fullName evidence="2">Uncharacterized protein</fullName>
    </submittedName>
</protein>
<proteinExistence type="predicted"/>
<keyword evidence="1" id="KW-0812">Transmembrane</keyword>